<reference evidence="1 6" key="3">
    <citation type="submission" date="2019-06" db="EMBL/GenBank/DDBJ databases">
        <title>Emergence of pandrug resistant Empedobacter falsenii in China.</title>
        <authorList>
            <person name="Dong N."/>
            <person name="Chen S."/>
            <person name="Zhang R."/>
        </authorList>
    </citation>
    <scope>NUCLEOTIDE SEQUENCE [LARGE SCALE GENOMIC DNA]</scope>
    <source>
        <strain evidence="1 6">1681-1</strain>
    </source>
</reference>
<dbReference type="OrthoDB" id="1449193at2"/>
<dbReference type="Proteomes" id="UP000267844">
    <property type="component" value="Unassembled WGS sequence"/>
</dbReference>
<name>A0A376GFY8_9FLAO</name>
<accession>A0A376GFY8</accession>
<reference evidence="2 5" key="2">
    <citation type="submission" date="2018-10" db="EMBL/GenBank/DDBJ databases">
        <title>Transmission dynamics of multidrug resistant bacteria on intensive care unit surfaces.</title>
        <authorList>
            <person name="D'Souza A.W."/>
            <person name="Potter R.F."/>
            <person name="Wallace M."/>
            <person name="Shupe A."/>
            <person name="Patel S."/>
            <person name="Sun S."/>
            <person name="Gul D."/>
            <person name="Kwon J.H."/>
            <person name="Andleeb S."/>
            <person name="Burnham C.-A.D."/>
            <person name="Dantas G."/>
        </authorList>
    </citation>
    <scope>NUCLEOTIDE SEQUENCE [LARGE SCALE GENOMIC DNA]</scope>
    <source>
        <strain evidence="2 5">WF_348</strain>
    </source>
</reference>
<dbReference type="KEGG" id="efal:FH779_09040"/>
<organism evidence="3 4">
    <name type="scientific">Empedobacter falsenii</name>
    <dbReference type="NCBI Taxonomy" id="343874"/>
    <lineage>
        <taxon>Bacteria</taxon>
        <taxon>Pseudomonadati</taxon>
        <taxon>Bacteroidota</taxon>
        <taxon>Flavobacteriia</taxon>
        <taxon>Flavobacteriales</taxon>
        <taxon>Weeksellaceae</taxon>
        <taxon>Empedobacter</taxon>
    </lineage>
</organism>
<sequence>MEKEIITKTFTYKGHTKTFSAEVQPLPPFNPETMDRVKYEETKEAHYMLAEAEVYNQKTEWFFKIEQELQK</sequence>
<dbReference type="Proteomes" id="UP000510643">
    <property type="component" value="Chromosome"/>
</dbReference>
<dbReference type="Proteomes" id="UP000254737">
    <property type="component" value="Unassembled WGS sequence"/>
</dbReference>
<dbReference type="STRING" id="343874.GCA_000805695_00444"/>
<reference evidence="3 4" key="1">
    <citation type="submission" date="2018-06" db="EMBL/GenBank/DDBJ databases">
        <authorList>
            <consortium name="Pathogen Informatics"/>
            <person name="Doyle S."/>
        </authorList>
    </citation>
    <scope>NUCLEOTIDE SEQUENCE [LARGE SCALE GENOMIC DNA]</scope>
    <source>
        <strain evidence="3 4">NCTC13456</strain>
    </source>
</reference>
<gene>
    <name evidence="2" type="ORF">EGI89_05110</name>
    <name evidence="1" type="ORF">FH779_09040</name>
    <name evidence="3" type="ORF">NCTC13456_02312</name>
</gene>
<evidence type="ECO:0000313" key="5">
    <source>
        <dbReference type="Proteomes" id="UP000267844"/>
    </source>
</evidence>
<dbReference type="AlphaFoldDB" id="A0A376GFY8"/>
<dbReference type="GeneID" id="78401600"/>
<proteinExistence type="predicted"/>
<evidence type="ECO:0000313" key="3">
    <source>
        <dbReference type="EMBL" id="STD58688.1"/>
    </source>
</evidence>
<evidence type="ECO:0000313" key="2">
    <source>
        <dbReference type="EMBL" id="RRT92943.1"/>
    </source>
</evidence>
<dbReference type="EMBL" id="CP040908">
    <property type="protein sequence ID" value="QLL58218.1"/>
    <property type="molecule type" value="Genomic_DNA"/>
</dbReference>
<dbReference type="RefSeq" id="WP_038334324.1">
    <property type="nucleotide sequence ID" value="NZ_CP040908.1"/>
</dbReference>
<evidence type="ECO:0000313" key="4">
    <source>
        <dbReference type="Proteomes" id="UP000254737"/>
    </source>
</evidence>
<dbReference type="EMBL" id="UFXS01000001">
    <property type="protein sequence ID" value="STD58688.1"/>
    <property type="molecule type" value="Genomic_DNA"/>
</dbReference>
<evidence type="ECO:0000313" key="6">
    <source>
        <dbReference type="Proteomes" id="UP000510643"/>
    </source>
</evidence>
<evidence type="ECO:0000313" key="1">
    <source>
        <dbReference type="EMBL" id="QLL58218.1"/>
    </source>
</evidence>
<keyword evidence="6" id="KW-1185">Reference proteome</keyword>
<protein>
    <submittedName>
        <fullName evidence="3">Uncharacterized protein</fullName>
    </submittedName>
</protein>
<dbReference type="EMBL" id="RHPO01000006">
    <property type="protein sequence ID" value="RRT92943.1"/>
    <property type="molecule type" value="Genomic_DNA"/>
</dbReference>